<keyword evidence="3 7" id="KW-0378">Hydrolase</keyword>
<keyword evidence="4 7" id="KW-0862">Zinc</keyword>
<keyword evidence="11" id="KW-1185">Reference proteome</keyword>
<gene>
    <name evidence="10" type="ORF">IPOD504_LOCUS8195</name>
</gene>
<dbReference type="SUPFAM" id="SSF55486">
    <property type="entry name" value="Metalloproteases ('zincins'), catalytic domain"/>
    <property type="match status" value="1"/>
</dbReference>
<name>A0ABN8IEQ2_9NEOP</name>
<evidence type="ECO:0000256" key="7">
    <source>
        <dbReference type="RuleBase" id="RU361183"/>
    </source>
</evidence>
<feature type="chain" id="PRO_5045000675" description="Metalloendopeptidase" evidence="7">
    <location>
        <begin position="23"/>
        <end position="326"/>
    </location>
</feature>
<evidence type="ECO:0000256" key="4">
    <source>
        <dbReference type="ARBA" id="ARBA00022833"/>
    </source>
</evidence>
<protein>
    <recommendedName>
        <fullName evidence="7">Metalloendopeptidase</fullName>
        <ecNumber evidence="7">3.4.24.-</ecNumber>
    </recommendedName>
</protein>
<comment type="cofactor">
    <cofactor evidence="7">
        <name>Zn(2+)</name>
        <dbReference type="ChEBI" id="CHEBI:29105"/>
    </cofactor>
    <text evidence="7">Binds 1 zinc ion per subunit.</text>
</comment>
<dbReference type="Gene3D" id="3.40.390.10">
    <property type="entry name" value="Collagenase (Catalytic Domain)"/>
    <property type="match status" value="1"/>
</dbReference>
<keyword evidence="1 7" id="KW-0645">Protease</keyword>
<dbReference type="PANTHER" id="PTHR10127">
    <property type="entry name" value="DISCOIDIN, CUB, EGF, LAMININ , AND ZINC METALLOPROTEASE DOMAIN CONTAINING"/>
    <property type="match status" value="1"/>
</dbReference>
<proteinExistence type="predicted"/>
<keyword evidence="2 7" id="KW-0479">Metal-binding</keyword>
<sequence length="326" mass="37785">MNMFRFGYFFLIEIALLSLAYANKLDTWKARNQVVKQVHEKIGLTWINGIIPYFLDNKSYDHIIALRLRMTMNELEGISCIRFKPIIGKPNLNTTWLHITNPSFERECMHLPRYDKSGEVTLVFGLDCLSEQQILHTLMHGIGFKDEVTHPQRDQYIRILWDNIQPGYHHLFRIQADDGSLKTLSEYDPMSVMQFHDRAFSLNGRATVAPLISGLIINPSDGLSQLDTMKLRMMFGQECKRRNVDDLLDMCKTVLHDELKQDKSTNPSKSNDIEMPPREQSVESNGNDTQITNNRQIEDIKSDIDNDENVSENEEDDVEDDKDVEF</sequence>
<evidence type="ECO:0000256" key="8">
    <source>
        <dbReference type="SAM" id="MobiDB-lite"/>
    </source>
</evidence>
<dbReference type="InterPro" id="IPR024079">
    <property type="entry name" value="MetalloPept_cat_dom_sf"/>
</dbReference>
<dbReference type="PROSITE" id="PS51864">
    <property type="entry name" value="ASTACIN"/>
    <property type="match status" value="1"/>
</dbReference>
<evidence type="ECO:0000256" key="5">
    <source>
        <dbReference type="ARBA" id="ARBA00023049"/>
    </source>
</evidence>
<dbReference type="SMART" id="SM00235">
    <property type="entry name" value="ZnMc"/>
    <property type="match status" value="1"/>
</dbReference>
<feature type="compositionally biased region" description="Polar residues" evidence="8">
    <location>
        <begin position="282"/>
        <end position="295"/>
    </location>
</feature>
<feature type="compositionally biased region" description="Acidic residues" evidence="8">
    <location>
        <begin position="305"/>
        <end position="326"/>
    </location>
</feature>
<dbReference type="Proteomes" id="UP000837857">
    <property type="component" value="Chromosome 20"/>
</dbReference>
<organism evidence="10 11">
    <name type="scientific">Iphiclides podalirius</name>
    <name type="common">scarce swallowtail</name>
    <dbReference type="NCBI Taxonomy" id="110791"/>
    <lineage>
        <taxon>Eukaryota</taxon>
        <taxon>Metazoa</taxon>
        <taxon>Ecdysozoa</taxon>
        <taxon>Arthropoda</taxon>
        <taxon>Hexapoda</taxon>
        <taxon>Insecta</taxon>
        <taxon>Pterygota</taxon>
        <taxon>Neoptera</taxon>
        <taxon>Endopterygota</taxon>
        <taxon>Lepidoptera</taxon>
        <taxon>Glossata</taxon>
        <taxon>Ditrysia</taxon>
        <taxon>Papilionoidea</taxon>
        <taxon>Papilionidae</taxon>
        <taxon>Papilioninae</taxon>
        <taxon>Iphiclides</taxon>
    </lineage>
</organism>
<feature type="compositionally biased region" description="Basic and acidic residues" evidence="8">
    <location>
        <begin position="271"/>
        <end position="281"/>
    </location>
</feature>
<dbReference type="PRINTS" id="PR00480">
    <property type="entry name" value="ASTACIN"/>
</dbReference>
<evidence type="ECO:0000313" key="10">
    <source>
        <dbReference type="EMBL" id="CAH2052375.1"/>
    </source>
</evidence>
<dbReference type="EC" id="3.4.24.-" evidence="7"/>
<dbReference type="PANTHER" id="PTHR10127:SF780">
    <property type="entry name" value="METALLOENDOPEPTIDASE"/>
    <property type="match status" value="1"/>
</dbReference>
<accession>A0ABN8IEQ2</accession>
<evidence type="ECO:0000256" key="1">
    <source>
        <dbReference type="ARBA" id="ARBA00022670"/>
    </source>
</evidence>
<comment type="caution">
    <text evidence="6">Lacks conserved residue(s) required for the propagation of feature annotation.</text>
</comment>
<dbReference type="EMBL" id="OW152832">
    <property type="protein sequence ID" value="CAH2052375.1"/>
    <property type="molecule type" value="Genomic_DNA"/>
</dbReference>
<reference evidence="10" key="1">
    <citation type="submission" date="2022-03" db="EMBL/GenBank/DDBJ databases">
        <authorList>
            <person name="Martin H S."/>
        </authorList>
    </citation>
    <scope>NUCLEOTIDE SEQUENCE</scope>
</reference>
<feature type="region of interest" description="Disordered" evidence="8">
    <location>
        <begin position="259"/>
        <end position="326"/>
    </location>
</feature>
<keyword evidence="7" id="KW-0732">Signal</keyword>
<dbReference type="InterPro" id="IPR006026">
    <property type="entry name" value="Peptidase_Metallo"/>
</dbReference>
<dbReference type="InterPro" id="IPR001506">
    <property type="entry name" value="Peptidase_M12A"/>
</dbReference>
<evidence type="ECO:0000256" key="3">
    <source>
        <dbReference type="ARBA" id="ARBA00022801"/>
    </source>
</evidence>
<feature type="signal peptide" evidence="7">
    <location>
        <begin position="1"/>
        <end position="22"/>
    </location>
</feature>
<evidence type="ECO:0000256" key="6">
    <source>
        <dbReference type="PROSITE-ProRule" id="PRU01211"/>
    </source>
</evidence>
<evidence type="ECO:0000313" key="11">
    <source>
        <dbReference type="Proteomes" id="UP000837857"/>
    </source>
</evidence>
<dbReference type="Pfam" id="PF01400">
    <property type="entry name" value="Astacin"/>
    <property type="match status" value="1"/>
</dbReference>
<feature type="domain" description="Peptidase M12A" evidence="9">
    <location>
        <begin position="33"/>
        <end position="240"/>
    </location>
</feature>
<evidence type="ECO:0000256" key="2">
    <source>
        <dbReference type="ARBA" id="ARBA00022723"/>
    </source>
</evidence>
<evidence type="ECO:0000259" key="9">
    <source>
        <dbReference type="PROSITE" id="PS51864"/>
    </source>
</evidence>
<keyword evidence="5 7" id="KW-0482">Metalloprotease</keyword>
<feature type="non-terminal residue" evidence="10">
    <location>
        <position position="1"/>
    </location>
</feature>